<proteinExistence type="predicted"/>
<dbReference type="PANTHER" id="PTHR48081:SF9">
    <property type="entry name" value="CARBOXYLESTERASE"/>
    <property type="match status" value="1"/>
</dbReference>
<keyword evidence="1" id="KW-0378">Hydrolase</keyword>
<evidence type="ECO:0000313" key="3">
    <source>
        <dbReference type="EMBL" id="MBB3941842.1"/>
    </source>
</evidence>
<evidence type="ECO:0000313" key="4">
    <source>
        <dbReference type="Proteomes" id="UP000581447"/>
    </source>
</evidence>
<keyword evidence="4" id="KW-1185">Reference proteome</keyword>
<dbReference type="PANTHER" id="PTHR48081">
    <property type="entry name" value="AB HYDROLASE SUPERFAMILY PROTEIN C4A8.06C"/>
    <property type="match status" value="1"/>
</dbReference>
<feature type="domain" description="BD-FAE-like" evidence="2">
    <location>
        <begin position="60"/>
        <end position="247"/>
    </location>
</feature>
<accession>A0A840AXS6</accession>
<dbReference type="Gene3D" id="3.40.50.1820">
    <property type="entry name" value="alpha/beta hydrolase"/>
    <property type="match status" value="1"/>
</dbReference>
<dbReference type="Pfam" id="PF20434">
    <property type="entry name" value="BD-FAE"/>
    <property type="match status" value="1"/>
</dbReference>
<organism evidence="3 4">
    <name type="scientific">Sphingorhabdus rigui</name>
    <dbReference type="NCBI Taxonomy" id="1282858"/>
    <lineage>
        <taxon>Bacteria</taxon>
        <taxon>Pseudomonadati</taxon>
        <taxon>Pseudomonadota</taxon>
        <taxon>Alphaproteobacteria</taxon>
        <taxon>Sphingomonadales</taxon>
        <taxon>Sphingomonadaceae</taxon>
        <taxon>Sphingorhabdus</taxon>
    </lineage>
</organism>
<dbReference type="AlphaFoldDB" id="A0A840AXS6"/>
<dbReference type="RefSeq" id="WP_183938977.1">
    <property type="nucleotide sequence ID" value="NZ_BAABBG010000001.1"/>
</dbReference>
<evidence type="ECO:0000259" key="2">
    <source>
        <dbReference type="Pfam" id="PF20434"/>
    </source>
</evidence>
<protein>
    <submittedName>
        <fullName evidence="3">Acetyl esterase/lipase</fullName>
    </submittedName>
</protein>
<dbReference type="GO" id="GO:0016787">
    <property type="term" value="F:hydrolase activity"/>
    <property type="evidence" value="ECO:0007669"/>
    <property type="project" value="UniProtKB-KW"/>
</dbReference>
<sequence>MIKYILIAVLLALVGSGLWLWNKSDPQKLDFADRWAPGAAEFDGTPVTAIAYGTDARQKLDIYAPEGAASAPYPVLIFFHGGSWRDGEREGYGFLGRAFASRGFVTVIADYRKSPAVRFPAFVDDTAAAIAWVHANVGTYQGNKDDIFLMGHSAGAHIAMMTALDPRYLKAQGLGTDVIKGVIGLAGPYDFLPFTTESSKIAFGQWPDLTETQPITFARADAPPLLLLTGDKDTVVKPRNSKILSERIAALGGKQQLKIYPDVGHSDIIMAVARPFRNKASVITDVTTFIKAHEPR</sequence>
<dbReference type="InterPro" id="IPR050300">
    <property type="entry name" value="GDXG_lipolytic_enzyme"/>
</dbReference>
<dbReference type="InterPro" id="IPR029058">
    <property type="entry name" value="AB_hydrolase_fold"/>
</dbReference>
<dbReference type="SUPFAM" id="SSF53474">
    <property type="entry name" value="alpha/beta-Hydrolases"/>
    <property type="match status" value="1"/>
</dbReference>
<evidence type="ECO:0000256" key="1">
    <source>
        <dbReference type="ARBA" id="ARBA00022801"/>
    </source>
</evidence>
<comment type="caution">
    <text evidence="3">The sequence shown here is derived from an EMBL/GenBank/DDBJ whole genome shotgun (WGS) entry which is preliminary data.</text>
</comment>
<name>A0A840AXS6_9SPHN</name>
<dbReference type="EMBL" id="JACIEA010000001">
    <property type="protein sequence ID" value="MBB3941842.1"/>
    <property type="molecule type" value="Genomic_DNA"/>
</dbReference>
<reference evidence="3 4" key="1">
    <citation type="submission" date="2020-08" db="EMBL/GenBank/DDBJ databases">
        <title>Genomic Encyclopedia of Type Strains, Phase IV (KMG-IV): sequencing the most valuable type-strain genomes for metagenomic binning, comparative biology and taxonomic classification.</title>
        <authorList>
            <person name="Goeker M."/>
        </authorList>
    </citation>
    <scope>NUCLEOTIDE SEQUENCE [LARGE SCALE GENOMIC DNA]</scope>
    <source>
        <strain evidence="3 4">DSM 29050</strain>
    </source>
</reference>
<dbReference type="InterPro" id="IPR049492">
    <property type="entry name" value="BD-FAE-like_dom"/>
</dbReference>
<dbReference type="Proteomes" id="UP000581447">
    <property type="component" value="Unassembled WGS sequence"/>
</dbReference>
<gene>
    <name evidence="3" type="ORF">GGR91_000064</name>
</gene>